<evidence type="ECO:0000256" key="3">
    <source>
        <dbReference type="ARBA" id="ARBA00023163"/>
    </source>
</evidence>
<feature type="compositionally biased region" description="Low complexity" evidence="4">
    <location>
        <begin position="334"/>
        <end position="361"/>
    </location>
</feature>
<dbReference type="Pfam" id="PF08279">
    <property type="entry name" value="HTH_11"/>
    <property type="match status" value="1"/>
</dbReference>
<dbReference type="InterPro" id="IPR013196">
    <property type="entry name" value="HTH_11"/>
</dbReference>
<organism evidence="6 7">
    <name type="scientific">Catenulispora pinistramenti</name>
    <dbReference type="NCBI Taxonomy" id="2705254"/>
    <lineage>
        <taxon>Bacteria</taxon>
        <taxon>Bacillati</taxon>
        <taxon>Actinomycetota</taxon>
        <taxon>Actinomycetes</taxon>
        <taxon>Catenulisporales</taxon>
        <taxon>Catenulisporaceae</taxon>
        <taxon>Catenulispora</taxon>
    </lineage>
</organism>
<keyword evidence="2" id="KW-0238">DNA-binding</keyword>
<evidence type="ECO:0000259" key="5">
    <source>
        <dbReference type="PROSITE" id="PS51000"/>
    </source>
</evidence>
<dbReference type="InterPro" id="IPR036388">
    <property type="entry name" value="WH-like_DNA-bd_sf"/>
</dbReference>
<reference evidence="6 7" key="1">
    <citation type="submission" date="2020-02" db="EMBL/GenBank/DDBJ databases">
        <title>Acidophilic actinobacteria isolated from forest soil.</title>
        <authorList>
            <person name="Golinska P."/>
        </authorList>
    </citation>
    <scope>NUCLEOTIDE SEQUENCE [LARGE SCALE GENOMIC DNA]</scope>
    <source>
        <strain evidence="6 7">NL8</strain>
    </source>
</reference>
<dbReference type="EMBL" id="JAAFYZ010000080">
    <property type="protein sequence ID" value="MBS2549710.1"/>
    <property type="molecule type" value="Genomic_DNA"/>
</dbReference>
<dbReference type="PANTHER" id="PTHR34580">
    <property type="match status" value="1"/>
</dbReference>
<protein>
    <submittedName>
        <fullName evidence="6">YafY family transcriptional regulator</fullName>
    </submittedName>
</protein>
<dbReference type="PROSITE" id="PS00894">
    <property type="entry name" value="HTH_DEOR_1"/>
    <property type="match status" value="1"/>
</dbReference>
<keyword evidence="1" id="KW-0805">Transcription regulation</keyword>
<sequence>MPDTTARLLSLLSLLQTPRLWPGSELARRLQVSGRTVRRDIDRLRDIGYPVEAVAGGQGGYRLVAGSAMPPLLLEDEEAVAIAVGLATIAGQAVSGLDEPAVRATAKLAQVLPARLRRRVSALVATTLPVVMTPGAPVSPDSLVAITAAGANHERMRFRYRSHDGTTTARHVEPVRLVAGGRRWYLLAFDLDRDDWRTFRVDRMTDLRATGARARQRTPPPEGVEEFLRTRMLAMAPTFRADVTLHAPRDVIAARLGSHLGDGVLQGEDRADDQGEDQADVASCRWHSHPDTVEWLATRLLALDTDFQVHGPPELLDHLDTMAARITRSRRLGLGRVGQPGQPGQPARSPRSARSARSARPGQRDQAQAQAEVP</sequence>
<proteinExistence type="predicted"/>
<accession>A0ABS5KUJ5</accession>
<gene>
    <name evidence="6" type="ORF">KGQ19_22865</name>
</gene>
<keyword evidence="7" id="KW-1185">Reference proteome</keyword>
<dbReference type="SUPFAM" id="SSF46785">
    <property type="entry name" value="Winged helix' DNA-binding domain"/>
    <property type="match status" value="1"/>
</dbReference>
<feature type="region of interest" description="Disordered" evidence="4">
    <location>
        <begin position="331"/>
        <end position="374"/>
    </location>
</feature>
<evidence type="ECO:0000256" key="4">
    <source>
        <dbReference type="SAM" id="MobiDB-lite"/>
    </source>
</evidence>
<dbReference type="PANTHER" id="PTHR34580:SF3">
    <property type="entry name" value="PROTEIN PAFB"/>
    <property type="match status" value="1"/>
</dbReference>
<comment type="caution">
    <text evidence="6">The sequence shown here is derived from an EMBL/GenBank/DDBJ whole genome shotgun (WGS) entry which is preliminary data.</text>
</comment>
<dbReference type="RefSeq" id="WP_212011268.1">
    <property type="nucleotide sequence ID" value="NZ_JAAFYZ010000080.1"/>
</dbReference>
<feature type="compositionally biased region" description="Polar residues" evidence="4">
    <location>
        <begin position="365"/>
        <end position="374"/>
    </location>
</feature>
<dbReference type="PROSITE" id="PS51000">
    <property type="entry name" value="HTH_DEOR_2"/>
    <property type="match status" value="1"/>
</dbReference>
<keyword evidence="3" id="KW-0804">Transcription</keyword>
<dbReference type="InterPro" id="IPR036390">
    <property type="entry name" value="WH_DNA-bd_sf"/>
</dbReference>
<feature type="region of interest" description="Disordered" evidence="4">
    <location>
        <begin position="262"/>
        <end position="285"/>
    </location>
</feature>
<dbReference type="PROSITE" id="PS52050">
    <property type="entry name" value="WYL"/>
    <property type="match status" value="1"/>
</dbReference>
<evidence type="ECO:0000256" key="2">
    <source>
        <dbReference type="ARBA" id="ARBA00023125"/>
    </source>
</evidence>
<dbReference type="InterPro" id="IPR051534">
    <property type="entry name" value="CBASS_pafABC_assoc_protein"/>
</dbReference>
<evidence type="ECO:0000256" key="1">
    <source>
        <dbReference type="ARBA" id="ARBA00023015"/>
    </source>
</evidence>
<dbReference type="InterPro" id="IPR018356">
    <property type="entry name" value="Tscrpt_reg_HTH_DeoR_CS"/>
</dbReference>
<dbReference type="Pfam" id="PF13280">
    <property type="entry name" value="WYL"/>
    <property type="match status" value="1"/>
</dbReference>
<feature type="domain" description="HTH deoR-type" evidence="5">
    <location>
        <begin position="4"/>
        <end position="59"/>
    </location>
</feature>
<dbReference type="InterPro" id="IPR026881">
    <property type="entry name" value="WYL_dom"/>
</dbReference>
<evidence type="ECO:0000313" key="7">
    <source>
        <dbReference type="Proteomes" id="UP000730482"/>
    </source>
</evidence>
<dbReference type="Proteomes" id="UP000730482">
    <property type="component" value="Unassembled WGS sequence"/>
</dbReference>
<evidence type="ECO:0000313" key="6">
    <source>
        <dbReference type="EMBL" id="MBS2549710.1"/>
    </source>
</evidence>
<name>A0ABS5KUJ5_9ACTN</name>
<dbReference type="InterPro" id="IPR001034">
    <property type="entry name" value="DeoR_HTH"/>
</dbReference>
<dbReference type="Gene3D" id="1.10.10.10">
    <property type="entry name" value="Winged helix-like DNA-binding domain superfamily/Winged helix DNA-binding domain"/>
    <property type="match status" value="1"/>
</dbReference>